<dbReference type="OrthoDB" id="9782395at2"/>
<evidence type="ECO:0000259" key="2">
    <source>
        <dbReference type="Pfam" id="PF02698"/>
    </source>
</evidence>
<dbReference type="PANTHER" id="PTHR30336:SF4">
    <property type="entry name" value="ENVELOPE BIOGENESIS FACTOR ELYC"/>
    <property type="match status" value="1"/>
</dbReference>
<dbReference type="AlphaFoldDB" id="A0A0K9GR76"/>
<dbReference type="InterPro" id="IPR051599">
    <property type="entry name" value="Cell_Envelope_Assoc"/>
</dbReference>
<keyword evidence="1" id="KW-0472">Membrane</keyword>
<evidence type="ECO:0000313" key="3">
    <source>
        <dbReference type="EMBL" id="KMY49160.1"/>
    </source>
</evidence>
<reference evidence="4" key="1">
    <citation type="submission" date="2015-07" db="EMBL/GenBank/DDBJ databases">
        <title>Genome sequencing project for genomic taxonomy and phylogenomics of Bacillus-like bacteria.</title>
        <authorList>
            <person name="Liu B."/>
            <person name="Wang J."/>
            <person name="Zhu Y."/>
            <person name="Liu G."/>
            <person name="Chen Q."/>
            <person name="Chen Z."/>
            <person name="Lan J."/>
            <person name="Che J."/>
            <person name="Ge C."/>
            <person name="Shi H."/>
            <person name="Pan Z."/>
            <person name="Liu X."/>
        </authorList>
    </citation>
    <scope>NUCLEOTIDE SEQUENCE [LARGE SCALE GENOMIC DNA]</scope>
    <source>
        <strain evidence="4">FJAT-27997</strain>
    </source>
</reference>
<organism evidence="3 4">
    <name type="scientific">Peribacillus loiseleuriae</name>
    <dbReference type="NCBI Taxonomy" id="1679170"/>
    <lineage>
        <taxon>Bacteria</taxon>
        <taxon>Bacillati</taxon>
        <taxon>Bacillota</taxon>
        <taxon>Bacilli</taxon>
        <taxon>Bacillales</taxon>
        <taxon>Bacillaceae</taxon>
        <taxon>Peribacillus</taxon>
    </lineage>
</organism>
<protein>
    <submittedName>
        <fullName evidence="3">Cytoplasmic protein</fullName>
    </submittedName>
</protein>
<dbReference type="Pfam" id="PF02698">
    <property type="entry name" value="DUF218"/>
    <property type="match status" value="1"/>
</dbReference>
<dbReference type="STRING" id="1679170.AC625_06200"/>
<dbReference type="Proteomes" id="UP000037146">
    <property type="component" value="Unassembled WGS sequence"/>
</dbReference>
<dbReference type="GO" id="GO:0043164">
    <property type="term" value="P:Gram-negative-bacterium-type cell wall biogenesis"/>
    <property type="evidence" value="ECO:0007669"/>
    <property type="project" value="TreeGrafter"/>
</dbReference>
<name>A0A0K9GR76_9BACI</name>
<dbReference type="GO" id="GO:0005886">
    <property type="term" value="C:plasma membrane"/>
    <property type="evidence" value="ECO:0007669"/>
    <property type="project" value="TreeGrafter"/>
</dbReference>
<accession>A0A0K9GR76</accession>
<dbReference type="GO" id="GO:0000270">
    <property type="term" value="P:peptidoglycan metabolic process"/>
    <property type="evidence" value="ECO:0007669"/>
    <property type="project" value="TreeGrafter"/>
</dbReference>
<dbReference type="RefSeq" id="WP_049680494.1">
    <property type="nucleotide sequence ID" value="NZ_LFZW01000001.1"/>
</dbReference>
<dbReference type="InterPro" id="IPR003848">
    <property type="entry name" value="DUF218"/>
</dbReference>
<keyword evidence="4" id="KW-1185">Reference proteome</keyword>
<feature type="domain" description="DUF218" evidence="2">
    <location>
        <begin position="39"/>
        <end position="179"/>
    </location>
</feature>
<comment type="caution">
    <text evidence="3">The sequence shown here is derived from an EMBL/GenBank/DDBJ whole genome shotgun (WGS) entry which is preliminary data.</text>
</comment>
<dbReference type="Gene3D" id="3.40.50.620">
    <property type="entry name" value="HUPs"/>
    <property type="match status" value="1"/>
</dbReference>
<sequence>MGKINNIMLIAAILGVVYIGFLHVNIQQAIQKKAPIHADYLIVLGAQVRGTVPSLSLQYRINTAAEYLTSNKSTVAIVSGGQGNGEEISEAEAMKRGLLKNGIEESRIIMEDRSTSTYENIKYSKQLIPEGAKKGFLVTNDFHVYRAEKIAASQGLKLQGIAADTPKVVLVKSYIREYLAITKFYGTELLRRIKLIDG</sequence>
<evidence type="ECO:0000313" key="4">
    <source>
        <dbReference type="Proteomes" id="UP000037146"/>
    </source>
</evidence>
<dbReference type="PANTHER" id="PTHR30336">
    <property type="entry name" value="INNER MEMBRANE PROTEIN, PROBABLE PERMEASE"/>
    <property type="match status" value="1"/>
</dbReference>
<dbReference type="CDD" id="cd06259">
    <property type="entry name" value="YdcF-like"/>
    <property type="match status" value="1"/>
</dbReference>
<keyword evidence="1" id="KW-1133">Transmembrane helix</keyword>
<dbReference type="PATRIC" id="fig|1679170.3.peg.1328"/>
<keyword evidence="1" id="KW-0812">Transmembrane</keyword>
<feature type="transmembrane region" description="Helical" evidence="1">
    <location>
        <begin position="7"/>
        <end position="26"/>
    </location>
</feature>
<dbReference type="InterPro" id="IPR014729">
    <property type="entry name" value="Rossmann-like_a/b/a_fold"/>
</dbReference>
<proteinExistence type="predicted"/>
<dbReference type="EMBL" id="LFZW01000001">
    <property type="protein sequence ID" value="KMY49160.1"/>
    <property type="molecule type" value="Genomic_DNA"/>
</dbReference>
<evidence type="ECO:0000256" key="1">
    <source>
        <dbReference type="SAM" id="Phobius"/>
    </source>
</evidence>
<gene>
    <name evidence="3" type="ORF">AC625_06200</name>
</gene>